<dbReference type="InterPro" id="IPR011010">
    <property type="entry name" value="DNA_brk_join_enz"/>
</dbReference>
<comment type="caution">
    <text evidence="2">The sequence shown here is derived from an EMBL/GenBank/DDBJ whole genome shotgun (WGS) entry which is preliminary data.</text>
</comment>
<sequence>MNGKGLFNKGAEPYRELIGAWAAYSNFLSIDELSQLSDKHPEVVLRKVLAKGGQSNKQRSLRLLNDVCREQHAAGSLDFSLRTIGELCEARGILQRNSLRHKDFDDHRFVIQAWYAFARPWFDADSQASATRKRLQKSHDLQLTWIARDHPDLAEWHSLAVEWLKVQTVGIGHRMAAVIAFFDVYLAHPAVPKQPKDMLMLGRNLPDFRTTACPSSSAGVSYNNYIWEMMDWVLLKEFSMVADDGSRVVLPAFRNPLSHIKKSGDAVNREGSVRSPLPYGYIDELRHILAEGPYFRDWKFAQTALGADIGEKGAPGRDWFDVTEDMVDRNDPDCVFRVRMRGGENVLQMWSPVRWVAVLIKLLLPVRTAQVRLLDSGEFDSEIFVDGQWTVNERERAFGKNTAKRRQGVLRKLEGSDTDVILYFNTNKSADKGKDGPAKGYEVAWHVSPDVVENVYYWLEKLRDWQAKYNPVDRLTSWSELDARHINLKSEVQLAGYPDACFLFRMPEVADNEKHLPVTDGIVDIAWCNLLEEFQIRLSARGERHLDGSIIQFINVDELGRFSTAYPLHSLRVSLVTALALLGEVPFPILQKLVGHSRLLMTLYYTKPSATQTAAVLVEAAAKLDLNKEKSISDYLLNQDYEKLLANAIWNNQETFAASIPQHPAWRNPAGWMLMHIGLCLVGGNTGKIEDNKKIGGCYNGGPNLGSSKAPRHGPTPGGTRNCIRCRWFVTEPHFLPSLAAHFNTIAFHFDEARNRSMDSERKLQEIKRQKAQMEAVQDGPSFDRYRELREAERIMESQMSAFNDLAEDLVACWRLVERCQVLINSPQDEGGQQVLVQGDVFQVQAIFEETESELLQLSGVCDSLQLYPDLNADKAVIRRSQLLDSALYNEGLPPVFMQLSEHEQLLAGNAFMQRLALELNPTNPAVGKRQVVALMDAGKRLSEHLGVELDASFLPQLPTHTKPNKYIKIARIENDGPG</sequence>
<dbReference type="InterPro" id="IPR048061">
    <property type="entry name" value="GmtX-like"/>
</dbReference>
<dbReference type="AlphaFoldDB" id="A0A6L8MH25"/>
<proteinExistence type="predicted"/>
<name>A0A6L8MH25_9BURK</name>
<dbReference type="EMBL" id="WWCP01000006">
    <property type="protein sequence ID" value="MYM81814.1"/>
    <property type="molecule type" value="Genomic_DNA"/>
</dbReference>
<dbReference type="SUPFAM" id="SSF56349">
    <property type="entry name" value="DNA breaking-rejoining enzymes"/>
    <property type="match status" value="1"/>
</dbReference>
<evidence type="ECO:0000256" key="1">
    <source>
        <dbReference type="SAM" id="Coils"/>
    </source>
</evidence>
<reference evidence="2 3" key="1">
    <citation type="submission" date="2019-12" db="EMBL/GenBank/DDBJ databases">
        <title>Novel species isolated from a subtropical stream in China.</title>
        <authorList>
            <person name="Lu H."/>
        </authorList>
    </citation>
    <scope>NUCLEOTIDE SEQUENCE [LARGE SCALE GENOMIC DNA]</scope>
    <source>
        <strain evidence="2 3">FT50W</strain>
    </source>
</reference>
<keyword evidence="1" id="KW-0175">Coiled coil</keyword>
<protein>
    <submittedName>
        <fullName evidence="2">Integrase</fullName>
    </submittedName>
</protein>
<dbReference type="Pfam" id="PF13009">
    <property type="entry name" value="Integrase_2"/>
    <property type="match status" value="1"/>
</dbReference>
<gene>
    <name evidence="2" type="ORF">GTP44_07560</name>
</gene>
<accession>A0A6L8MH25</accession>
<evidence type="ECO:0000313" key="2">
    <source>
        <dbReference type="EMBL" id="MYM81814.1"/>
    </source>
</evidence>
<dbReference type="GO" id="GO:0003677">
    <property type="term" value="F:DNA binding"/>
    <property type="evidence" value="ECO:0007669"/>
    <property type="project" value="InterPro"/>
</dbReference>
<dbReference type="InterPro" id="IPR024965">
    <property type="entry name" value="Putative_integrase"/>
</dbReference>
<organism evidence="2 3">
    <name type="scientific">Duganella lactea</name>
    <dbReference type="NCBI Taxonomy" id="2692173"/>
    <lineage>
        <taxon>Bacteria</taxon>
        <taxon>Pseudomonadati</taxon>
        <taxon>Pseudomonadota</taxon>
        <taxon>Betaproteobacteria</taxon>
        <taxon>Burkholderiales</taxon>
        <taxon>Oxalobacteraceae</taxon>
        <taxon>Telluria group</taxon>
        <taxon>Duganella</taxon>
    </lineage>
</organism>
<feature type="coiled-coil region" evidence="1">
    <location>
        <begin position="750"/>
        <end position="777"/>
    </location>
</feature>
<dbReference type="Proteomes" id="UP000474565">
    <property type="component" value="Unassembled WGS sequence"/>
</dbReference>
<evidence type="ECO:0000313" key="3">
    <source>
        <dbReference type="Proteomes" id="UP000474565"/>
    </source>
</evidence>
<dbReference type="NCBIfam" id="NF040692">
    <property type="entry name" value="recomb_assoc"/>
    <property type="match status" value="1"/>
</dbReference>